<proteinExistence type="inferred from homology"/>
<evidence type="ECO:0000256" key="5">
    <source>
        <dbReference type="ARBA" id="ARBA00022692"/>
    </source>
</evidence>
<dbReference type="InterPro" id="IPR012910">
    <property type="entry name" value="Plug_dom"/>
</dbReference>
<evidence type="ECO:0000256" key="3">
    <source>
        <dbReference type="ARBA" id="ARBA00022448"/>
    </source>
</evidence>
<reference evidence="17 18" key="1">
    <citation type="submission" date="2016-10" db="EMBL/GenBank/DDBJ databases">
        <authorList>
            <person name="Varghese N."/>
            <person name="Submissions S."/>
        </authorList>
    </citation>
    <scope>NUCLEOTIDE SEQUENCE [LARGE SCALE GENOMIC DNA]</scope>
    <source>
        <strain evidence="17 18">DSM 16392</strain>
    </source>
</reference>
<evidence type="ECO:0000259" key="16">
    <source>
        <dbReference type="Pfam" id="PF07715"/>
    </source>
</evidence>
<evidence type="ECO:0000256" key="7">
    <source>
        <dbReference type="ARBA" id="ARBA00023077"/>
    </source>
</evidence>
<evidence type="ECO:0000256" key="10">
    <source>
        <dbReference type="ARBA" id="ARBA00023237"/>
    </source>
</evidence>
<keyword evidence="9 17" id="KW-0675">Receptor</keyword>
<protein>
    <submittedName>
        <fullName evidence="17">Hemoglobin/transferrin/lactoferrin receptor protein</fullName>
    </submittedName>
</protein>
<feature type="signal peptide" evidence="14">
    <location>
        <begin position="1"/>
        <end position="26"/>
    </location>
</feature>
<dbReference type="InterPro" id="IPR000531">
    <property type="entry name" value="Beta-barrel_TonB"/>
</dbReference>
<comment type="subcellular location">
    <subcellularLocation>
        <location evidence="1 11">Cell outer membrane</location>
        <topology evidence="1 11">Multi-pass membrane protein</topology>
    </subcellularLocation>
</comment>
<comment type="caution">
    <text evidence="17">The sequence shown here is derived from an EMBL/GenBank/DDBJ whole genome shotgun (WGS) entry which is preliminary data.</text>
</comment>
<sequence length="655" mass="71205">MKKLRWRLLVSVCVLNGAYFSIGAAAQDSVDASEELDPVVVYSFNNDRFAVAADRNTSIYVSTQAIEAAEMGDLRDVFAENASVTVGGGIPIAQKIFVNGVDALNLNMTIEGAMQNNRAFHHVTANAIDPALLRAVRVDAGVAAADSGPNALGGSIAFQLIDALDLLEDGETMGGKATLSFDTNGNTFSQALTGFAEHNGFDILAFAKNAKGQDYTSGGDWEIPGTGANLQTGLLKAGYSSESGHRFEISGMMLKDKEERPYRANFGAFKGTSPTRIYDTMRKSFSFRYEHLEPTDLYDPEIVLGFSESNIDVEESKGTSNTLNGKLANTFHFNDVTSFTTGVDFYRKTSQFEDSAQDPTETANNFGAFGQVRSEVLSGLEVSVGARVDHQSFEGISEFDARATGASGNASVSYELVDGFKLKAGYANVFGGYALEDNYLFWTDWNYAQFKPSRSQNVTAGFEFERQGLSFSGNIFRTEIKNARGEEQIKTPTKVYHVVSKDVTTTGFNLAAGYQWQSGFARLTYSYTEAEVEGSHASSYSALDLAAPLGQVLAFNVSHRLDDYDLTIGGDIQGAFDYDTGATGDSDRTLEGYAVVGLFAEYEPEQIDGLKLRVEANNIFDEDYSDRGTYGGDYNVIGTLKEPGRSFSLTANYRF</sequence>
<evidence type="ECO:0000256" key="12">
    <source>
        <dbReference type="PROSITE-ProRule" id="PRU10144"/>
    </source>
</evidence>
<dbReference type="Gene3D" id="2.170.130.10">
    <property type="entry name" value="TonB-dependent receptor, plug domain"/>
    <property type="match status" value="1"/>
</dbReference>
<accession>A0A1I4DYF4</accession>
<dbReference type="Proteomes" id="UP000199598">
    <property type="component" value="Unassembled WGS sequence"/>
</dbReference>
<evidence type="ECO:0000256" key="1">
    <source>
        <dbReference type="ARBA" id="ARBA00004571"/>
    </source>
</evidence>
<dbReference type="PROSITE" id="PS52016">
    <property type="entry name" value="TONB_DEPENDENT_REC_3"/>
    <property type="match status" value="1"/>
</dbReference>
<keyword evidence="5 11" id="KW-0812">Transmembrane</keyword>
<evidence type="ECO:0000313" key="18">
    <source>
        <dbReference type="Proteomes" id="UP000199598"/>
    </source>
</evidence>
<dbReference type="Pfam" id="PF00593">
    <property type="entry name" value="TonB_dep_Rec_b-barrel"/>
    <property type="match status" value="1"/>
</dbReference>
<keyword evidence="6 14" id="KW-0732">Signal</keyword>
<evidence type="ECO:0000256" key="4">
    <source>
        <dbReference type="ARBA" id="ARBA00022452"/>
    </source>
</evidence>
<keyword evidence="18" id="KW-1185">Reference proteome</keyword>
<keyword evidence="4 11" id="KW-1134">Transmembrane beta strand</keyword>
<name>A0A1I4DYF4_9HYPH</name>
<keyword evidence="8 11" id="KW-0472">Membrane</keyword>
<gene>
    <name evidence="17" type="ORF">SAMN04488518_11315</name>
</gene>
<comment type="similarity">
    <text evidence="2 11 13">Belongs to the TonB-dependent receptor family.</text>
</comment>
<keyword evidence="10 11" id="KW-0998">Cell outer membrane</keyword>
<dbReference type="InterPro" id="IPR010917">
    <property type="entry name" value="TonB_rcpt_CS"/>
</dbReference>
<evidence type="ECO:0000256" key="11">
    <source>
        <dbReference type="PROSITE-ProRule" id="PRU01360"/>
    </source>
</evidence>
<feature type="domain" description="TonB-dependent receptor plug" evidence="16">
    <location>
        <begin position="60"/>
        <end position="154"/>
    </location>
</feature>
<organism evidence="17 18">
    <name type="scientific">Pseudovibrio ascidiaceicola</name>
    <dbReference type="NCBI Taxonomy" id="285279"/>
    <lineage>
        <taxon>Bacteria</taxon>
        <taxon>Pseudomonadati</taxon>
        <taxon>Pseudomonadota</taxon>
        <taxon>Alphaproteobacteria</taxon>
        <taxon>Hyphomicrobiales</taxon>
        <taxon>Stappiaceae</taxon>
        <taxon>Pseudovibrio</taxon>
    </lineage>
</organism>
<dbReference type="PANTHER" id="PTHR30069">
    <property type="entry name" value="TONB-DEPENDENT OUTER MEMBRANE RECEPTOR"/>
    <property type="match status" value="1"/>
</dbReference>
<evidence type="ECO:0000259" key="15">
    <source>
        <dbReference type="Pfam" id="PF00593"/>
    </source>
</evidence>
<evidence type="ECO:0000256" key="13">
    <source>
        <dbReference type="RuleBase" id="RU003357"/>
    </source>
</evidence>
<keyword evidence="3 11" id="KW-0813">Transport</keyword>
<evidence type="ECO:0000313" key="17">
    <source>
        <dbReference type="EMBL" id="SFK97740.1"/>
    </source>
</evidence>
<feature type="domain" description="TonB-dependent receptor-like beta-barrel" evidence="15">
    <location>
        <begin position="284"/>
        <end position="619"/>
    </location>
</feature>
<dbReference type="Gene3D" id="2.40.170.20">
    <property type="entry name" value="TonB-dependent receptor, beta-barrel domain"/>
    <property type="match status" value="1"/>
</dbReference>
<keyword evidence="7 13" id="KW-0798">TonB box</keyword>
<dbReference type="SUPFAM" id="SSF56935">
    <property type="entry name" value="Porins"/>
    <property type="match status" value="1"/>
</dbReference>
<evidence type="ECO:0000256" key="9">
    <source>
        <dbReference type="ARBA" id="ARBA00023170"/>
    </source>
</evidence>
<evidence type="ECO:0000256" key="14">
    <source>
        <dbReference type="SAM" id="SignalP"/>
    </source>
</evidence>
<dbReference type="Pfam" id="PF07715">
    <property type="entry name" value="Plug"/>
    <property type="match status" value="1"/>
</dbReference>
<evidence type="ECO:0000256" key="2">
    <source>
        <dbReference type="ARBA" id="ARBA00009810"/>
    </source>
</evidence>
<evidence type="ECO:0000256" key="8">
    <source>
        <dbReference type="ARBA" id="ARBA00023136"/>
    </source>
</evidence>
<feature type="short sequence motif" description="TonB C-terminal box" evidence="12">
    <location>
        <begin position="638"/>
        <end position="655"/>
    </location>
</feature>
<feature type="chain" id="PRO_5045350056" evidence="14">
    <location>
        <begin position="27"/>
        <end position="655"/>
    </location>
</feature>
<dbReference type="InterPro" id="IPR036942">
    <property type="entry name" value="Beta-barrel_TonB_sf"/>
</dbReference>
<dbReference type="PANTHER" id="PTHR30069:SF41">
    <property type="entry name" value="HEME_HEMOPEXIN UTILIZATION PROTEIN C"/>
    <property type="match status" value="1"/>
</dbReference>
<evidence type="ECO:0000256" key="6">
    <source>
        <dbReference type="ARBA" id="ARBA00022729"/>
    </source>
</evidence>
<dbReference type="EMBL" id="FOSK01000013">
    <property type="protein sequence ID" value="SFK97740.1"/>
    <property type="molecule type" value="Genomic_DNA"/>
</dbReference>
<dbReference type="InterPro" id="IPR039426">
    <property type="entry name" value="TonB-dep_rcpt-like"/>
</dbReference>
<dbReference type="InterPro" id="IPR037066">
    <property type="entry name" value="Plug_dom_sf"/>
</dbReference>
<dbReference type="PROSITE" id="PS01156">
    <property type="entry name" value="TONB_DEPENDENT_REC_2"/>
    <property type="match status" value="1"/>
</dbReference>
<dbReference type="RefSeq" id="WP_093522542.1">
    <property type="nucleotide sequence ID" value="NZ_FOSK01000013.1"/>
</dbReference>